<protein>
    <submittedName>
        <fullName evidence="1">Uncharacterized protein</fullName>
    </submittedName>
</protein>
<evidence type="ECO:0000313" key="2">
    <source>
        <dbReference type="Proteomes" id="UP000595814"/>
    </source>
</evidence>
<accession>A0AC61MYN1</accession>
<dbReference type="EMBL" id="CP066744">
    <property type="protein sequence ID" value="QQK08476.1"/>
    <property type="molecule type" value="Genomic_DNA"/>
</dbReference>
<gene>
    <name evidence="1" type="ORF">JFY71_02765</name>
</gene>
<name>A0AC61MYN1_9FIRM</name>
<sequence length="238" mass="26970">MSFIITTYCNEGIVMASDSRITYNNTSKGQNDEIINNVGINLSDNVNKLFLTKNGIGISTCGTAAIVNFESNVAEPISGHVEKIINEEIYEEDNVDIVVEKIIKYFDKFNNNLDTTFHVAGYDKEFNRKIVRFNLATGKREDFGKEIAGATWDGETIYFSKLFNETEVSGNSKFVFPQLDIPFQFFNLQDAIDFCRFAIDITIKTMRFTNVVKTVGGNIDVLGIKPDEEIWISKKELY</sequence>
<proteinExistence type="predicted"/>
<reference evidence="1 2" key="1">
    <citation type="journal article" date="2022" name="Int. J. Syst. Evol. Microbiol.">
        <title>Miniphocaeibacter halophilus sp. nov., an ammonium-tolerant acetate-producing bacterium isolated from a biogas system.</title>
        <authorList>
            <person name="Schnurer A."/>
            <person name="Singh A."/>
            <person name="Bi S."/>
            <person name="Qiao W."/>
            <person name="Westerholm M."/>
        </authorList>
    </citation>
    <scope>NUCLEOTIDE SEQUENCE [LARGE SCALE GENOMIC DNA]</scope>
    <source>
        <strain evidence="1 2">AMB_01</strain>
    </source>
</reference>
<organism evidence="1 2">
    <name type="scientific">Miniphocaeibacter halophilus</name>
    <dbReference type="NCBI Taxonomy" id="2931922"/>
    <lineage>
        <taxon>Bacteria</taxon>
        <taxon>Bacillati</taxon>
        <taxon>Bacillota</taxon>
        <taxon>Tissierellia</taxon>
        <taxon>Tissierellales</taxon>
        <taxon>Peptoniphilaceae</taxon>
        <taxon>Miniphocaeibacter</taxon>
    </lineage>
</organism>
<evidence type="ECO:0000313" key="1">
    <source>
        <dbReference type="EMBL" id="QQK08476.1"/>
    </source>
</evidence>
<keyword evidence="2" id="KW-1185">Reference proteome</keyword>
<dbReference type="Proteomes" id="UP000595814">
    <property type="component" value="Chromosome"/>
</dbReference>